<dbReference type="KEGG" id="vg:13996830"/>
<evidence type="ECO:0000256" key="1">
    <source>
        <dbReference type="SAM" id="Phobius"/>
    </source>
</evidence>
<feature type="transmembrane region" description="Helical" evidence="1">
    <location>
        <begin position="113"/>
        <end position="133"/>
    </location>
</feature>
<dbReference type="RefSeq" id="YP_006990028.1">
    <property type="nucleotide sequence ID" value="NC_019411.1"/>
</dbReference>
<evidence type="ECO:0000313" key="3">
    <source>
        <dbReference type="Proteomes" id="UP000000460"/>
    </source>
</evidence>
<feature type="transmembrane region" description="Helical" evidence="1">
    <location>
        <begin position="29"/>
        <end position="48"/>
    </location>
</feature>
<reference evidence="2 3" key="1">
    <citation type="journal article" date="2012" name="BMC Genomics">
        <title>The Caulobacter crescentus phage phiCbK: genomics of a canonical phage.</title>
        <authorList>
            <person name="Gill J.J."/>
            <person name="Berry J.D."/>
            <person name="Russell W.K."/>
            <person name="Lessor L."/>
            <person name="Escobar Garcia D.A."/>
            <person name="Hernandez D."/>
            <person name="Kane A."/>
            <person name="Keene J."/>
            <person name="Maddox M."/>
            <person name="Martin R."/>
            <person name="Mohan S."/>
            <person name="Thorn A.M."/>
            <person name="Russell D.H."/>
            <person name="Young R."/>
        </authorList>
    </citation>
    <scope>NUCLEOTIDE SEQUENCE [LARGE SCALE GENOMIC DNA]</scope>
</reference>
<proteinExistence type="predicted"/>
<gene>
    <name evidence="2" type="ORF">CcrSwift_gp295</name>
</gene>
<name>K4JXE5_9CAUD</name>
<keyword evidence="1" id="KW-0472">Membrane</keyword>
<protein>
    <submittedName>
        <fullName evidence="2">Uncharacterized protein</fullName>
    </submittedName>
</protein>
<keyword evidence="3" id="KW-1185">Reference proteome</keyword>
<evidence type="ECO:0000313" key="2">
    <source>
        <dbReference type="EMBL" id="AFU88613.1"/>
    </source>
</evidence>
<dbReference type="GeneID" id="13996830"/>
<dbReference type="EMBL" id="JX100809">
    <property type="protein sequence ID" value="AFU88613.1"/>
    <property type="molecule type" value="Genomic_DNA"/>
</dbReference>
<accession>K4JXE5</accession>
<keyword evidence="1" id="KW-1133">Transmembrane helix</keyword>
<dbReference type="Proteomes" id="UP000000460">
    <property type="component" value="Segment"/>
</dbReference>
<feature type="transmembrane region" description="Helical" evidence="1">
    <location>
        <begin position="55"/>
        <end position="76"/>
    </location>
</feature>
<sequence>MGLTGCTFAVLTAGSVAYAIDRGGKALKLSAFLLLASWAFSVTLGQTLNAGMKPYVYAWVDALFAGAMGILISARLQRWRVALFTLAIAQMGLHLIMIGVWDFSLHARRLHILALNLTYGLELFVLTIGAATYRAEAEDDMPAVIEVQHRLIGTDDGRVLDWLECVDKAREPVL</sequence>
<feature type="transmembrane region" description="Helical" evidence="1">
    <location>
        <begin position="82"/>
        <end position="101"/>
    </location>
</feature>
<keyword evidence="1" id="KW-0812">Transmembrane</keyword>
<organism evidence="2 3">
    <name type="scientific">Caulobacter phage CcrSwift</name>
    <dbReference type="NCBI Taxonomy" id="2927984"/>
    <lineage>
        <taxon>Viruses</taxon>
        <taxon>Duplodnaviria</taxon>
        <taxon>Heunggongvirae</taxon>
        <taxon>Uroviricota</taxon>
        <taxon>Caudoviricetes</taxon>
        <taxon>Jeanschmidtviridae</taxon>
        <taxon>Shapirovirus</taxon>
        <taxon>Shapirovirus swift</taxon>
    </lineage>
</organism>